<dbReference type="AlphaFoldDB" id="A0A0C9XNF6"/>
<keyword evidence="3" id="KW-1185">Reference proteome</keyword>
<protein>
    <submittedName>
        <fullName evidence="2">Uncharacterized protein</fullName>
    </submittedName>
</protein>
<evidence type="ECO:0000313" key="2">
    <source>
        <dbReference type="EMBL" id="KIJ97527.1"/>
    </source>
</evidence>
<name>A0A0C9XNF6_9AGAR</name>
<gene>
    <name evidence="2" type="ORF">K443DRAFT_9862</name>
</gene>
<reference evidence="3" key="2">
    <citation type="submission" date="2015-01" db="EMBL/GenBank/DDBJ databases">
        <title>Evolutionary Origins and Diversification of the Mycorrhizal Mutualists.</title>
        <authorList>
            <consortium name="DOE Joint Genome Institute"/>
            <consortium name="Mycorrhizal Genomics Consortium"/>
            <person name="Kohler A."/>
            <person name="Kuo A."/>
            <person name="Nagy L.G."/>
            <person name="Floudas D."/>
            <person name="Copeland A."/>
            <person name="Barry K.W."/>
            <person name="Cichocki N."/>
            <person name="Veneault-Fourrey C."/>
            <person name="LaButti K."/>
            <person name="Lindquist E.A."/>
            <person name="Lipzen A."/>
            <person name="Lundell T."/>
            <person name="Morin E."/>
            <person name="Murat C."/>
            <person name="Riley R."/>
            <person name="Ohm R."/>
            <person name="Sun H."/>
            <person name="Tunlid A."/>
            <person name="Henrissat B."/>
            <person name="Grigoriev I.V."/>
            <person name="Hibbett D.S."/>
            <person name="Martin F."/>
        </authorList>
    </citation>
    <scope>NUCLEOTIDE SEQUENCE [LARGE SCALE GENOMIC DNA]</scope>
    <source>
        <strain evidence="3">LaAM-08-1</strain>
    </source>
</reference>
<organism evidence="2 3">
    <name type="scientific">Laccaria amethystina LaAM-08-1</name>
    <dbReference type="NCBI Taxonomy" id="1095629"/>
    <lineage>
        <taxon>Eukaryota</taxon>
        <taxon>Fungi</taxon>
        <taxon>Dikarya</taxon>
        <taxon>Basidiomycota</taxon>
        <taxon>Agaricomycotina</taxon>
        <taxon>Agaricomycetes</taxon>
        <taxon>Agaricomycetidae</taxon>
        <taxon>Agaricales</taxon>
        <taxon>Agaricineae</taxon>
        <taxon>Hydnangiaceae</taxon>
        <taxon>Laccaria</taxon>
    </lineage>
</organism>
<evidence type="ECO:0000313" key="3">
    <source>
        <dbReference type="Proteomes" id="UP000054477"/>
    </source>
</evidence>
<feature type="compositionally biased region" description="Polar residues" evidence="1">
    <location>
        <begin position="70"/>
        <end position="80"/>
    </location>
</feature>
<sequence length="80" mass="8875">MSAHHHPRQTATNAHPPAREHPPPSSTNDDECPLITHPTSTLTKRKGTPAIGGHIASTTTEDDYDEQRGRTTMPNNNKWR</sequence>
<accession>A0A0C9XNF6</accession>
<dbReference type="HOGENOM" id="CLU_2590115_0_0_1"/>
<reference evidence="2 3" key="1">
    <citation type="submission" date="2014-04" db="EMBL/GenBank/DDBJ databases">
        <authorList>
            <consortium name="DOE Joint Genome Institute"/>
            <person name="Kuo A."/>
            <person name="Kohler A."/>
            <person name="Nagy L.G."/>
            <person name="Floudas D."/>
            <person name="Copeland A."/>
            <person name="Barry K.W."/>
            <person name="Cichocki N."/>
            <person name="Veneault-Fourrey C."/>
            <person name="LaButti K."/>
            <person name="Lindquist E.A."/>
            <person name="Lipzen A."/>
            <person name="Lundell T."/>
            <person name="Morin E."/>
            <person name="Murat C."/>
            <person name="Sun H."/>
            <person name="Tunlid A."/>
            <person name="Henrissat B."/>
            <person name="Grigoriev I.V."/>
            <person name="Hibbett D.S."/>
            <person name="Martin F."/>
            <person name="Nordberg H.P."/>
            <person name="Cantor M.N."/>
            <person name="Hua S.X."/>
        </authorList>
    </citation>
    <scope>NUCLEOTIDE SEQUENCE [LARGE SCALE GENOMIC DNA]</scope>
    <source>
        <strain evidence="2 3">LaAM-08-1</strain>
    </source>
</reference>
<dbReference type="EMBL" id="KN838691">
    <property type="protein sequence ID" value="KIJ97527.1"/>
    <property type="molecule type" value="Genomic_DNA"/>
</dbReference>
<evidence type="ECO:0000256" key="1">
    <source>
        <dbReference type="SAM" id="MobiDB-lite"/>
    </source>
</evidence>
<proteinExistence type="predicted"/>
<dbReference type="Proteomes" id="UP000054477">
    <property type="component" value="Unassembled WGS sequence"/>
</dbReference>
<feature type="region of interest" description="Disordered" evidence="1">
    <location>
        <begin position="1"/>
        <end position="80"/>
    </location>
</feature>